<gene>
    <name evidence="3" type="ORF">BMG03_04030</name>
</gene>
<evidence type="ECO:0000313" key="3">
    <source>
        <dbReference type="EMBL" id="AQS47058.1"/>
    </source>
</evidence>
<dbReference type="Gene3D" id="1.20.5.160">
    <property type="entry name" value="Bacterial aa3 type cytochrome c oxidase subunit IV"/>
    <property type="match status" value="1"/>
</dbReference>
<accession>A0ABM6IE74</accession>
<dbReference type="Proteomes" id="UP000185622">
    <property type="component" value="Chromosome"/>
</dbReference>
<proteinExistence type="predicted"/>
<feature type="transmembrane region" description="Helical" evidence="1">
    <location>
        <begin position="21"/>
        <end position="42"/>
    </location>
</feature>
<feature type="domain" description="Cytochrome c oxidase subunit IV bacterial aa3 type" evidence="2">
    <location>
        <begin position="8"/>
        <end position="43"/>
    </location>
</feature>
<keyword evidence="1" id="KW-1133">Transmembrane helix</keyword>
<keyword evidence="1" id="KW-0472">Membrane</keyword>
<dbReference type="InterPro" id="IPR036596">
    <property type="entry name" value="Cyt-C_aa3_sf"/>
</dbReference>
<reference evidence="3 4" key="1">
    <citation type="submission" date="2017-01" db="EMBL/GenBank/DDBJ databases">
        <title>The complete genome sequence of a sulfur-oxidizing marine bacterium Thioclava sp. 25B10_4T.</title>
        <authorList>
            <person name="Liu Y."/>
            <person name="Lai Q."/>
            <person name="Shao Z."/>
        </authorList>
    </citation>
    <scope>NUCLEOTIDE SEQUENCE [LARGE SCALE GENOMIC DNA]</scope>
    <source>
        <strain evidence="3 4">25B10_4</strain>
    </source>
</reference>
<dbReference type="EMBL" id="CP019437">
    <property type="protein sequence ID" value="AQS47058.1"/>
    <property type="molecule type" value="Genomic_DNA"/>
</dbReference>
<evidence type="ECO:0000313" key="4">
    <source>
        <dbReference type="Proteomes" id="UP000185622"/>
    </source>
</evidence>
<dbReference type="RefSeq" id="WP_075775975.1">
    <property type="nucleotide sequence ID" value="NZ_CP019437.1"/>
</dbReference>
<name>A0ABM6IE74_9RHOB</name>
<keyword evidence="1" id="KW-0812">Transmembrane</keyword>
<keyword evidence="4" id="KW-1185">Reference proteome</keyword>
<dbReference type="Pfam" id="PF07835">
    <property type="entry name" value="COX4_pro_2"/>
    <property type="match status" value="1"/>
</dbReference>
<dbReference type="InterPro" id="IPR012422">
    <property type="entry name" value="Cyt_c_oxidase_su4_bac-aa3"/>
</dbReference>
<evidence type="ECO:0000256" key="1">
    <source>
        <dbReference type="SAM" id="Phobius"/>
    </source>
</evidence>
<organism evidence="3 4">
    <name type="scientific">Thioclava nitratireducens</name>
    <dbReference type="NCBI Taxonomy" id="1915078"/>
    <lineage>
        <taxon>Bacteria</taxon>
        <taxon>Pseudomonadati</taxon>
        <taxon>Pseudomonadota</taxon>
        <taxon>Alphaproteobacteria</taxon>
        <taxon>Rhodobacterales</taxon>
        <taxon>Paracoccaceae</taxon>
        <taxon>Thioclava</taxon>
    </lineage>
</organism>
<sequence length="44" mass="5024">MAEYKPGNMDIRDQERTFNGFVRFVTVSVIVIICFLVFLALVNG</sequence>
<dbReference type="SUPFAM" id="SSF81469">
    <property type="entry name" value="Bacterial aa3 type cytochrome c oxidase subunit IV"/>
    <property type="match status" value="1"/>
</dbReference>
<evidence type="ECO:0000259" key="2">
    <source>
        <dbReference type="Pfam" id="PF07835"/>
    </source>
</evidence>
<protein>
    <submittedName>
        <fullName evidence="3">Cytochrome C oxidase subunit IV</fullName>
    </submittedName>
</protein>